<evidence type="ECO:0000313" key="1">
    <source>
        <dbReference type="EMBL" id="EGG28333.1"/>
    </source>
</evidence>
<dbReference type="Gene3D" id="3.60.21.70">
    <property type="entry name" value="PhoD-like phosphatase"/>
    <property type="match status" value="1"/>
</dbReference>
<name>F3L5R6_9GAMM</name>
<accession>F3L5R6</accession>
<dbReference type="AlphaFoldDB" id="F3L5R6"/>
<comment type="caution">
    <text evidence="1">The sequence shown here is derived from an EMBL/GenBank/DDBJ whole genome shotgun (WGS) entry which is preliminary data.</text>
</comment>
<dbReference type="InterPro" id="IPR038607">
    <property type="entry name" value="PhoD-like_sf"/>
</dbReference>
<dbReference type="InterPro" id="IPR029052">
    <property type="entry name" value="Metallo-depent_PP-like"/>
</dbReference>
<keyword evidence="2" id="KW-1185">Reference proteome</keyword>
<gene>
    <name evidence="1" type="ORF">IMCC3088_346</name>
</gene>
<organism evidence="1 2">
    <name type="scientific">Aequoribacter fuscus</name>
    <dbReference type="NCBI Taxonomy" id="2518989"/>
    <lineage>
        <taxon>Bacteria</taxon>
        <taxon>Pseudomonadati</taxon>
        <taxon>Pseudomonadota</taxon>
        <taxon>Gammaproteobacteria</taxon>
        <taxon>Cellvibrionales</taxon>
        <taxon>Halieaceae</taxon>
        <taxon>Aequoribacter</taxon>
    </lineage>
</organism>
<dbReference type="eggNOG" id="ENOG502Z9WK">
    <property type="taxonomic scope" value="Bacteria"/>
</dbReference>
<proteinExistence type="predicted"/>
<dbReference type="EMBL" id="AEIG01000124">
    <property type="protein sequence ID" value="EGG28333.1"/>
    <property type="molecule type" value="Genomic_DNA"/>
</dbReference>
<reference evidence="1 2" key="1">
    <citation type="journal article" date="2011" name="J. Bacteriol.">
        <title>Genome sequence of strain IMCC3088, a proteorhodopsin-containing marine bacterium belonging to the OM60/NOR5 clade.</title>
        <authorList>
            <person name="Jang Y."/>
            <person name="Oh H.M."/>
            <person name="Kang I."/>
            <person name="Lee K."/>
            <person name="Yang S.J."/>
            <person name="Cho J.C."/>
        </authorList>
    </citation>
    <scope>NUCLEOTIDE SEQUENCE [LARGE SCALE GENOMIC DNA]</scope>
    <source>
        <strain evidence="1 2">IMCC3088</strain>
    </source>
</reference>
<evidence type="ECO:0000313" key="2">
    <source>
        <dbReference type="Proteomes" id="UP000005615"/>
    </source>
</evidence>
<sequence length="448" mass="48773">MSDLQAATEYSLQVYDGANEIGEAWPLQTFPAPDALPDQFKLLSYTCAGGGDGFGFMGRQYFKPLEFKRRLLASALAEEPDAALAIGDHIYWDLRGQGIPQIGRKKPLLKWGLGHYLRWKFGEFDRSAEMIGTDNEVVLKAIGQEQIASLYGTDFKSVPLFFIGDDHDYFENDDAERDLVTFPADAFSKLAAKAMADLYYPALLDGPAEGGGRLAGRLRYGRLFDGILLDCAGGLTLGGEARLVPAAIEEWAIETCGESSASHFAFIPSHPLGYTAGKWREWYPDVVAEEGDQTVSNELLGETKGSLGLNADKYLWQSGWWAQHQRLLAALAARGGSRFMVSGDIHALAAERITQSGDLDLSDRPVTSLLSGPVSSSDGTWPSAARGVQAAVPAWLKAETLVPVTEVNSYTIIEITKDSVSMHLRDCGGYDRSLNETGEVLRSTTINA</sequence>
<dbReference type="SUPFAM" id="SSF56300">
    <property type="entry name" value="Metallo-dependent phosphatases"/>
    <property type="match status" value="1"/>
</dbReference>
<dbReference type="Proteomes" id="UP000005615">
    <property type="component" value="Unassembled WGS sequence"/>
</dbReference>
<protein>
    <submittedName>
        <fullName evidence="1">Uncharacterized protein</fullName>
    </submittedName>
</protein>